<dbReference type="InterPro" id="IPR013836">
    <property type="entry name" value="CD34/Podocalyxin"/>
</dbReference>
<dbReference type="PANTHER" id="PTHR12067:SF5">
    <property type="entry name" value="PODOCALYXIN"/>
    <property type="match status" value="1"/>
</dbReference>
<dbReference type="GO" id="GO:0030175">
    <property type="term" value="C:filopodium"/>
    <property type="evidence" value="ECO:0007669"/>
    <property type="project" value="UniProtKB-SubCell"/>
</dbReference>
<evidence type="ECO:0000256" key="15">
    <source>
        <dbReference type="ARBA" id="ARBA00023136"/>
    </source>
</evidence>
<feature type="compositionally biased region" description="Polar residues" evidence="19">
    <location>
        <begin position="81"/>
        <end position="102"/>
    </location>
</feature>
<evidence type="ECO:0000256" key="14">
    <source>
        <dbReference type="ARBA" id="ARBA00022989"/>
    </source>
</evidence>
<evidence type="ECO:0000256" key="11">
    <source>
        <dbReference type="ARBA" id="ARBA00022692"/>
    </source>
</evidence>
<evidence type="ECO:0000256" key="8">
    <source>
        <dbReference type="ARBA" id="ARBA00007029"/>
    </source>
</evidence>
<feature type="compositionally biased region" description="Polar residues" evidence="19">
    <location>
        <begin position="232"/>
        <end position="253"/>
    </location>
</feature>
<dbReference type="GO" id="GO:0007155">
    <property type="term" value="P:cell adhesion"/>
    <property type="evidence" value="ECO:0007669"/>
    <property type="project" value="UniProtKB-KW"/>
</dbReference>
<keyword evidence="15 20" id="KW-0472">Membrane</keyword>
<evidence type="ECO:0000256" key="7">
    <source>
        <dbReference type="ARBA" id="ARBA00004510"/>
    </source>
</evidence>
<evidence type="ECO:0000256" key="19">
    <source>
        <dbReference type="SAM" id="MobiDB-lite"/>
    </source>
</evidence>
<reference evidence="21" key="2">
    <citation type="submission" date="2025-09" db="UniProtKB">
        <authorList>
            <consortium name="Ensembl"/>
        </authorList>
    </citation>
    <scope>IDENTIFICATION</scope>
</reference>
<comment type="similarity">
    <text evidence="8">Belongs to the podocalyxin family.</text>
</comment>
<feature type="compositionally biased region" description="Polar residues" evidence="19">
    <location>
        <begin position="261"/>
        <end position="278"/>
    </location>
</feature>
<feature type="compositionally biased region" description="Low complexity" evidence="19">
    <location>
        <begin position="134"/>
        <end position="147"/>
    </location>
</feature>
<dbReference type="GO" id="GO:0016324">
    <property type="term" value="C:apical plasma membrane"/>
    <property type="evidence" value="ECO:0007669"/>
    <property type="project" value="UniProtKB-SubCell"/>
</dbReference>
<evidence type="ECO:0000256" key="2">
    <source>
        <dbReference type="ARBA" id="ARBA00004221"/>
    </source>
</evidence>
<evidence type="ECO:0000256" key="5">
    <source>
        <dbReference type="ARBA" id="ARBA00004479"/>
    </source>
</evidence>
<keyword evidence="14 20" id="KW-1133">Transmembrane helix</keyword>
<keyword evidence="13" id="KW-0130">Cell adhesion</keyword>
<evidence type="ECO:0000256" key="9">
    <source>
        <dbReference type="ARBA" id="ARBA00017371"/>
    </source>
</evidence>
<evidence type="ECO:0000256" key="18">
    <source>
        <dbReference type="ARBA" id="ARBA00031141"/>
    </source>
</evidence>
<feature type="compositionally biased region" description="Low complexity" evidence="19">
    <location>
        <begin position="349"/>
        <end position="360"/>
    </location>
</feature>
<feature type="compositionally biased region" description="Polar residues" evidence="19">
    <location>
        <begin position="362"/>
        <end position="377"/>
    </location>
</feature>
<dbReference type="GO" id="GO:0032534">
    <property type="term" value="P:regulation of microvillus assembly"/>
    <property type="evidence" value="ECO:0007669"/>
    <property type="project" value="TreeGrafter"/>
</dbReference>
<dbReference type="GO" id="GO:0001726">
    <property type="term" value="C:ruffle"/>
    <property type="evidence" value="ECO:0007669"/>
    <property type="project" value="UniProtKB-SubCell"/>
</dbReference>
<protein>
    <recommendedName>
        <fullName evidence="9">Podocalyxin</fullName>
    </recommendedName>
    <alternativeName>
        <fullName evidence="18">Podocalyxin-like protein 1</fullName>
    </alternativeName>
</protein>
<dbReference type="GO" id="GO:0022408">
    <property type="term" value="P:negative regulation of cell-cell adhesion"/>
    <property type="evidence" value="ECO:0007669"/>
    <property type="project" value="TreeGrafter"/>
</dbReference>
<dbReference type="GO" id="GO:0045121">
    <property type="term" value="C:membrane raft"/>
    <property type="evidence" value="ECO:0007669"/>
    <property type="project" value="UniProtKB-SubCell"/>
</dbReference>
<dbReference type="AlphaFoldDB" id="A0A8C4UJ62"/>
<keyword evidence="17" id="KW-0966">Cell projection</keyword>
<evidence type="ECO:0000313" key="21">
    <source>
        <dbReference type="Ensembl" id="ENSFTIP00000013363.1"/>
    </source>
</evidence>
<evidence type="ECO:0000256" key="20">
    <source>
        <dbReference type="SAM" id="Phobius"/>
    </source>
</evidence>
<evidence type="ECO:0000256" key="13">
    <source>
        <dbReference type="ARBA" id="ARBA00022889"/>
    </source>
</evidence>
<evidence type="ECO:0000256" key="10">
    <source>
        <dbReference type="ARBA" id="ARBA00022475"/>
    </source>
</evidence>
<organism evidence="21 22">
    <name type="scientific">Falco tinnunculus</name>
    <name type="common">Common kestrel</name>
    <dbReference type="NCBI Taxonomy" id="100819"/>
    <lineage>
        <taxon>Eukaryota</taxon>
        <taxon>Metazoa</taxon>
        <taxon>Chordata</taxon>
        <taxon>Craniata</taxon>
        <taxon>Vertebrata</taxon>
        <taxon>Euteleostomi</taxon>
        <taxon>Archelosauria</taxon>
        <taxon>Archosauria</taxon>
        <taxon>Dinosauria</taxon>
        <taxon>Saurischia</taxon>
        <taxon>Theropoda</taxon>
        <taxon>Coelurosauria</taxon>
        <taxon>Aves</taxon>
        <taxon>Neognathae</taxon>
        <taxon>Neoaves</taxon>
        <taxon>Telluraves</taxon>
        <taxon>Australaves</taxon>
        <taxon>Falconiformes</taxon>
        <taxon>Falconidae</taxon>
        <taxon>Falco</taxon>
    </lineage>
</organism>
<dbReference type="OMA" id="GNNWTKC"/>
<evidence type="ECO:0000256" key="1">
    <source>
        <dbReference type="ARBA" id="ARBA00004105"/>
    </source>
</evidence>
<dbReference type="GO" id="GO:0016477">
    <property type="term" value="P:cell migration"/>
    <property type="evidence" value="ECO:0007669"/>
    <property type="project" value="InterPro"/>
</dbReference>
<feature type="compositionally biased region" description="Low complexity" evidence="19">
    <location>
        <begin position="301"/>
        <end position="319"/>
    </location>
</feature>
<dbReference type="PANTHER" id="PTHR12067">
    <property type="entry name" value="PODOCALYXIN"/>
    <property type="match status" value="1"/>
</dbReference>
<evidence type="ECO:0000256" key="16">
    <source>
        <dbReference type="ARBA" id="ARBA00023180"/>
    </source>
</evidence>
<dbReference type="Pfam" id="PF06365">
    <property type="entry name" value="CD34_antigen"/>
    <property type="match status" value="2"/>
</dbReference>
<dbReference type="OrthoDB" id="9948358at2759"/>
<dbReference type="InterPro" id="IPR017403">
    <property type="entry name" value="PODXL"/>
</dbReference>
<evidence type="ECO:0000256" key="12">
    <source>
        <dbReference type="ARBA" id="ARBA00022729"/>
    </source>
</evidence>
<dbReference type="GO" id="GO:0030027">
    <property type="term" value="C:lamellipodium"/>
    <property type="evidence" value="ECO:0007669"/>
    <property type="project" value="UniProtKB-SubCell"/>
</dbReference>
<keyword evidence="10" id="KW-1003">Cell membrane</keyword>
<accession>A0A8C4UJ62</accession>
<feature type="compositionally biased region" description="Polar residues" evidence="19">
    <location>
        <begin position="336"/>
        <end position="348"/>
    </location>
</feature>
<keyword evidence="22" id="KW-1185">Reference proteome</keyword>
<feature type="transmembrane region" description="Helical" evidence="20">
    <location>
        <begin position="501"/>
        <end position="522"/>
    </location>
</feature>
<name>A0A8C4UJ62_FALTI</name>
<dbReference type="Ensembl" id="ENSFTIT00000013942.1">
    <property type="protein sequence ID" value="ENSFTIP00000013363.1"/>
    <property type="gene ID" value="ENSFTIG00000008935.1"/>
</dbReference>
<feature type="compositionally biased region" description="Low complexity" evidence="19">
    <location>
        <begin position="185"/>
        <end position="202"/>
    </location>
</feature>
<dbReference type="Proteomes" id="UP000694562">
    <property type="component" value="Unplaced"/>
</dbReference>
<keyword evidence="16" id="KW-0325">Glycoprotein</keyword>
<feature type="region of interest" description="Disordered" evidence="19">
    <location>
        <begin position="178"/>
        <end position="377"/>
    </location>
</feature>
<feature type="compositionally biased region" description="Polar residues" evidence="19">
    <location>
        <begin position="153"/>
        <end position="166"/>
    </location>
</feature>
<evidence type="ECO:0000256" key="6">
    <source>
        <dbReference type="ARBA" id="ARBA00004486"/>
    </source>
</evidence>
<feature type="compositionally biased region" description="Low complexity" evidence="19">
    <location>
        <begin position="63"/>
        <end position="80"/>
    </location>
</feature>
<proteinExistence type="inferred from homology"/>
<feature type="compositionally biased region" description="Polar residues" evidence="19">
    <location>
        <begin position="110"/>
        <end position="130"/>
    </location>
</feature>
<reference evidence="21" key="1">
    <citation type="submission" date="2025-08" db="UniProtKB">
        <authorList>
            <consortium name="Ensembl"/>
        </authorList>
    </citation>
    <scope>IDENTIFICATION</scope>
</reference>
<evidence type="ECO:0000256" key="3">
    <source>
        <dbReference type="ARBA" id="ARBA00004285"/>
    </source>
</evidence>
<sequence>MTHGFWSVFISTNTCSGWKPTVVSLVQSLSWHFYFLLGVSSENVTTSANPGQHGQIITATSKTQGTTPTSNSGNSPSHSTMSPATAQGTTSASKPGNPTNSPVIPPITVQGATPTSNPGHQPSTPTTSPAAVQGTTTTNNLGNPLPTHVMPSHPSQQVSSSARSGALTTTLAVLQGSSSTAQQKATPPASLGSSAATTSASPILPHMSGLPATSGGLGTAVASSPGVEAQGKQPSDQLTSTAASTGVPGSNLSPGVKDHGVSSTTVAKQPHSSSSSPAQGLPFSTRPGSINTSTHFSGYMSPTTSKASLSLSPSSMNASEAATTPTPGADQRSHDTGSASTKPASTDRSLASAHPSAPAPGDQTTSSSPGHQHPNTSFQNEVICKDQVQNNWPTIHLREAKTCAEWRTASINISFFESFCSTGQHVFNASRETCTVMLTSHKPHSQHWAVQAVVHLPLDPEKVLEELKEKKDKLEELGITNITYDKMEREMIINDEFSTPLIITIVTLAGSLLLIAAIYGCCHQRFSQKKDQHIHPDVPGFDDGHVALIFNQRLTEELQTMENGYHDNPTLEVMETSSEMQEKKVNLNGELGDSWIVPLDTLMKEDLEEEEDTHL</sequence>
<evidence type="ECO:0000256" key="17">
    <source>
        <dbReference type="ARBA" id="ARBA00023273"/>
    </source>
</evidence>
<dbReference type="GO" id="GO:0031528">
    <property type="term" value="C:microvillus membrane"/>
    <property type="evidence" value="ECO:0007669"/>
    <property type="project" value="TreeGrafter"/>
</dbReference>
<comment type="subcellular location">
    <subcellularLocation>
        <location evidence="2">Apical cell membrane</location>
    </subcellularLocation>
    <subcellularLocation>
        <location evidence="6">Cell projection</location>
        <location evidence="6">Filopodium</location>
    </subcellularLocation>
    <subcellularLocation>
        <location evidence="7">Cell projection</location>
        <location evidence="7">Lamellipodium</location>
    </subcellularLocation>
    <subcellularLocation>
        <location evidence="1">Cell projection</location>
        <location evidence="1">Microvillus</location>
    </subcellularLocation>
    <subcellularLocation>
        <location evidence="4">Cell projection</location>
        <location evidence="4">Ruffle</location>
    </subcellularLocation>
    <subcellularLocation>
        <location evidence="3">Membrane raft</location>
    </subcellularLocation>
    <subcellularLocation>
        <location evidence="5">Membrane</location>
        <topology evidence="5">Single-pass type I membrane protein</topology>
    </subcellularLocation>
</comment>
<evidence type="ECO:0000256" key="4">
    <source>
        <dbReference type="ARBA" id="ARBA00004466"/>
    </source>
</evidence>
<keyword evidence="11 20" id="KW-0812">Transmembrane</keyword>
<keyword evidence="12" id="KW-0732">Signal</keyword>
<feature type="compositionally biased region" description="Polar residues" evidence="19">
    <location>
        <begin position="286"/>
        <end position="296"/>
    </location>
</feature>
<evidence type="ECO:0000313" key="22">
    <source>
        <dbReference type="Proteomes" id="UP000694562"/>
    </source>
</evidence>
<dbReference type="GO" id="GO:0033634">
    <property type="term" value="P:positive regulation of cell-cell adhesion mediated by integrin"/>
    <property type="evidence" value="ECO:0007669"/>
    <property type="project" value="TreeGrafter"/>
</dbReference>
<feature type="region of interest" description="Disordered" evidence="19">
    <location>
        <begin position="59"/>
        <end position="166"/>
    </location>
</feature>